<dbReference type="eggNOG" id="COG4636">
    <property type="taxonomic scope" value="Bacteria"/>
</dbReference>
<dbReference type="PANTHER" id="PTHR34107:SF2">
    <property type="entry name" value="SLL0888 PROTEIN"/>
    <property type="match status" value="1"/>
</dbReference>
<sequence length="192" mass="21466">MLSGALQETAPMNPEHFALLDEARRSLPDGFKVEISGDTIVMMVSPSGIHQRNLLLVRRQFDRYAPADLLPSENTDLVSPNVGKSRNPDLTYLPSEALETSANQVPSELAAVAVELVSPSNPENDWVGKVRDYPLMGIPLYLLVDARQKTVTLFSRPDGTRYHRREDVEFGETLRVPEPFDFDLVTSDLLPY</sequence>
<dbReference type="KEGG" id="ksk:KSE_41790"/>
<dbReference type="HOGENOM" id="CLU_076312_4_1_11"/>
<reference evidence="2 3" key="1">
    <citation type="journal article" date="2010" name="DNA Res.">
        <title>Genome sequence of Kitasatospora setae NBRC 14216T: an evolutionary snapshot of the family Streptomycetaceae.</title>
        <authorList>
            <person name="Ichikawa N."/>
            <person name="Oguchi A."/>
            <person name="Ikeda H."/>
            <person name="Ishikawa J."/>
            <person name="Kitani S."/>
            <person name="Watanabe Y."/>
            <person name="Nakamura S."/>
            <person name="Katano Y."/>
            <person name="Kishi E."/>
            <person name="Sasagawa M."/>
            <person name="Ankai A."/>
            <person name="Fukui S."/>
            <person name="Hashimoto Y."/>
            <person name="Kamata S."/>
            <person name="Otoguro M."/>
            <person name="Tanikawa S."/>
            <person name="Nihira T."/>
            <person name="Horinouchi S."/>
            <person name="Ohnishi Y."/>
            <person name="Hayakawa M."/>
            <person name="Kuzuyama T."/>
            <person name="Arisawa A."/>
            <person name="Nomoto F."/>
            <person name="Miura H."/>
            <person name="Takahashi Y."/>
            <person name="Fujita N."/>
        </authorList>
    </citation>
    <scope>NUCLEOTIDE SEQUENCE [LARGE SCALE GENOMIC DNA]</scope>
    <source>
        <strain evidence="3">ATCC 33774 / DSM 43861 / JCM 3304 / KCC A-0304 / NBRC 14216 / KM-6054</strain>
    </source>
</reference>
<evidence type="ECO:0000313" key="3">
    <source>
        <dbReference type="Proteomes" id="UP000007076"/>
    </source>
</evidence>
<dbReference type="InterPro" id="IPR008538">
    <property type="entry name" value="Uma2"/>
</dbReference>
<keyword evidence="3" id="KW-1185">Reference proteome</keyword>
<name>E4MZN1_KITSK</name>
<dbReference type="Gene3D" id="3.90.1570.10">
    <property type="entry name" value="tt1808, chain A"/>
    <property type="match status" value="1"/>
</dbReference>
<evidence type="ECO:0000259" key="1">
    <source>
        <dbReference type="Pfam" id="PF05685"/>
    </source>
</evidence>
<dbReference type="Pfam" id="PF05685">
    <property type="entry name" value="Uma2"/>
    <property type="match status" value="1"/>
</dbReference>
<dbReference type="EMBL" id="AP010968">
    <property type="protein sequence ID" value="BAJ29965.1"/>
    <property type="molecule type" value="Genomic_DNA"/>
</dbReference>
<evidence type="ECO:0000313" key="2">
    <source>
        <dbReference type="EMBL" id="BAJ29965.1"/>
    </source>
</evidence>
<protein>
    <recommendedName>
        <fullName evidence="1">Putative restriction endonuclease domain-containing protein</fullName>
    </recommendedName>
</protein>
<proteinExistence type="predicted"/>
<accession>E4MZN1</accession>
<dbReference type="STRING" id="452652.KSE_41790"/>
<dbReference type="PANTHER" id="PTHR34107">
    <property type="entry name" value="SLL0198 PROTEIN-RELATED"/>
    <property type="match status" value="1"/>
</dbReference>
<dbReference type="InterPro" id="IPR011335">
    <property type="entry name" value="Restrct_endonuc-II-like"/>
</dbReference>
<dbReference type="AlphaFoldDB" id="E4MZN1"/>
<organism evidence="2 3">
    <name type="scientific">Kitasatospora setae (strain ATCC 33774 / DSM 43861 / JCM 3304 / KCC A-0304 / NBRC 14216 / KM-6054)</name>
    <name type="common">Streptomyces setae</name>
    <dbReference type="NCBI Taxonomy" id="452652"/>
    <lineage>
        <taxon>Bacteria</taxon>
        <taxon>Bacillati</taxon>
        <taxon>Actinomycetota</taxon>
        <taxon>Actinomycetes</taxon>
        <taxon>Kitasatosporales</taxon>
        <taxon>Streptomycetaceae</taxon>
        <taxon>Kitasatospora</taxon>
    </lineage>
</organism>
<dbReference type="CDD" id="cd06260">
    <property type="entry name" value="DUF820-like"/>
    <property type="match status" value="1"/>
</dbReference>
<feature type="domain" description="Putative restriction endonuclease" evidence="1">
    <location>
        <begin position="27"/>
        <end position="182"/>
    </location>
</feature>
<dbReference type="InterPro" id="IPR012296">
    <property type="entry name" value="Nuclease_put_TT1808"/>
</dbReference>
<dbReference type="SUPFAM" id="SSF52980">
    <property type="entry name" value="Restriction endonuclease-like"/>
    <property type="match status" value="1"/>
</dbReference>
<dbReference type="PATRIC" id="fig|452652.3.peg.4173"/>
<gene>
    <name evidence="2" type="ordered locus">KSE_41790</name>
</gene>
<dbReference type="Proteomes" id="UP000007076">
    <property type="component" value="Chromosome"/>
</dbReference>